<organism evidence="1 2">
    <name type="scientific">Brevundimonas olei</name>
    <dbReference type="NCBI Taxonomy" id="657642"/>
    <lineage>
        <taxon>Bacteria</taxon>
        <taxon>Pseudomonadati</taxon>
        <taxon>Pseudomonadota</taxon>
        <taxon>Alphaproteobacteria</taxon>
        <taxon>Caulobacterales</taxon>
        <taxon>Caulobacteraceae</taxon>
        <taxon>Brevundimonas</taxon>
    </lineage>
</organism>
<protein>
    <submittedName>
        <fullName evidence="1">Uncharacterized protein</fullName>
    </submittedName>
</protein>
<dbReference type="EMBL" id="CP146369">
    <property type="protein sequence ID" value="WWT53525.1"/>
    <property type="molecule type" value="Genomic_DNA"/>
</dbReference>
<sequence length="182" mass="19796">MLDPLCRKVGLEPADLPAGEQIVVAPPSTALWSSSYAHLLLWPVDDAAPQHIVACANQAEGWFEQYLSQQEVNSGGRPIDGYLVLALPQFPQAGSSDEIRKLELSARICRKHMIWPSKELAEGETERSWCRIADVTVLGLPDAAMAGASDLYWPKIDAEAQQVYSDLALLGAPATAQRDETA</sequence>
<name>A0ABZ2IF48_9CAUL</name>
<evidence type="ECO:0000313" key="2">
    <source>
        <dbReference type="Proteomes" id="UP001363460"/>
    </source>
</evidence>
<dbReference type="RefSeq" id="WP_338575334.1">
    <property type="nucleotide sequence ID" value="NZ_CP146369.1"/>
</dbReference>
<proteinExistence type="predicted"/>
<gene>
    <name evidence="1" type="ORF">V8J38_09635</name>
</gene>
<evidence type="ECO:0000313" key="1">
    <source>
        <dbReference type="EMBL" id="WWT53525.1"/>
    </source>
</evidence>
<keyword evidence="2" id="KW-1185">Reference proteome</keyword>
<accession>A0ABZ2IF48</accession>
<dbReference type="Proteomes" id="UP001363460">
    <property type="component" value="Chromosome"/>
</dbReference>
<reference evidence="1 2" key="1">
    <citation type="submission" date="2024-02" db="EMBL/GenBank/DDBJ databases">
        <title>Distribution and functional of Brevundimonas-related endobacteria within Verticillium dahliae.</title>
        <authorList>
            <person name="Zeng H."/>
        </authorList>
    </citation>
    <scope>NUCLEOTIDE SEQUENCE [LARGE SCALE GENOMIC DNA]</scope>
    <source>
        <strain evidence="1 2">TRM 44200</strain>
    </source>
</reference>